<feature type="non-terminal residue" evidence="1">
    <location>
        <position position="1"/>
    </location>
</feature>
<comment type="caution">
    <text evidence="1">The sequence shown here is derived from an EMBL/GenBank/DDBJ whole genome shotgun (WGS) entry which is preliminary data.</text>
</comment>
<name>A0A8T6R905_9MICO</name>
<gene>
    <name evidence="1" type="ORF">EPD83_019315</name>
</gene>
<reference evidence="1" key="1">
    <citation type="submission" date="2020-03" db="EMBL/GenBank/DDBJ databases">
        <title>Phycicoccus flavus sp. nov., a novel endophytic actinobacterium isolated from branch of Kandelia candel.</title>
        <authorList>
            <person name="Tuo L."/>
        </authorList>
    </citation>
    <scope>NUCLEOTIDE SEQUENCE</scope>
    <source>
        <strain evidence="1">CMS6Z-2</strain>
    </source>
</reference>
<organism evidence="1 2">
    <name type="scientific">Phycicoccus flavus</name>
    <dbReference type="NCBI Taxonomy" id="2502783"/>
    <lineage>
        <taxon>Bacteria</taxon>
        <taxon>Bacillati</taxon>
        <taxon>Actinomycetota</taxon>
        <taxon>Actinomycetes</taxon>
        <taxon>Micrococcales</taxon>
        <taxon>Intrasporangiaceae</taxon>
        <taxon>Phycicoccus</taxon>
    </lineage>
</organism>
<protein>
    <submittedName>
        <fullName evidence="1">Uncharacterized protein</fullName>
    </submittedName>
</protein>
<dbReference type="AlphaFoldDB" id="A0A8T6R905"/>
<keyword evidence="2" id="KW-1185">Reference proteome</keyword>
<dbReference type="EMBL" id="SAYU02000106">
    <property type="protein sequence ID" value="NHA70184.1"/>
    <property type="molecule type" value="Genomic_DNA"/>
</dbReference>
<evidence type="ECO:0000313" key="1">
    <source>
        <dbReference type="EMBL" id="NHA70184.1"/>
    </source>
</evidence>
<accession>A0A8T6R905</accession>
<proteinExistence type="predicted"/>
<evidence type="ECO:0000313" key="2">
    <source>
        <dbReference type="Proteomes" id="UP000287866"/>
    </source>
</evidence>
<dbReference type="Proteomes" id="UP000287866">
    <property type="component" value="Unassembled WGS sequence"/>
</dbReference>
<sequence length="44" mass="5096">ELLARDCAPDPRYVERVEAAFPYRDQHNCARTVAVIEEHLDRIG</sequence>